<dbReference type="AlphaFoldDB" id="A0A811THB4"/>
<accession>A0A811THB4</accession>
<evidence type="ECO:0000313" key="2">
    <source>
        <dbReference type="Proteomes" id="UP000610373"/>
    </source>
</evidence>
<sequence>MRKREDEKVLLIAETNWLESIALVQDPAASYLLDLADTKEIRIAVPEYLRR</sequence>
<name>A0A811THB4_9EURY</name>
<gene>
    <name evidence="1" type="ORF">CHKLHMKO_00559</name>
</gene>
<reference evidence="1" key="1">
    <citation type="submission" date="2020-10" db="EMBL/GenBank/DDBJ databases">
        <authorList>
            <person name="Hahn C.J."/>
            <person name="Laso-Perez R."/>
            <person name="Vulcano F."/>
            <person name="Vaziourakis K.-M."/>
            <person name="Stokke R."/>
            <person name="Steen I.H."/>
            <person name="Teske A."/>
            <person name="Boetius A."/>
            <person name="Liebeke M."/>
            <person name="Amann R."/>
            <person name="Knittel K."/>
        </authorList>
    </citation>
    <scope>NUCLEOTIDE SEQUENCE</scope>
    <source>
        <strain evidence="1">Gfbio:e3339647-f889-4370-9287-4fb5cb688e4c:AG392O15_GoMArc1</strain>
    </source>
</reference>
<dbReference type="Proteomes" id="UP000610373">
    <property type="component" value="Unassembled WGS sequence"/>
</dbReference>
<dbReference type="EMBL" id="CAJHIO010000043">
    <property type="protein sequence ID" value="CAD6493877.1"/>
    <property type="molecule type" value="Genomic_DNA"/>
</dbReference>
<evidence type="ECO:0000313" key="1">
    <source>
        <dbReference type="EMBL" id="CAD6493877.1"/>
    </source>
</evidence>
<comment type="caution">
    <text evidence="1">The sequence shown here is derived from an EMBL/GenBank/DDBJ whole genome shotgun (WGS) entry which is preliminary data.</text>
</comment>
<proteinExistence type="predicted"/>
<protein>
    <submittedName>
        <fullName evidence="1">Uncharacterized protein</fullName>
    </submittedName>
</protein>
<organism evidence="1 2">
    <name type="scientific">Candidatus Argoarchaeum ethanivorans</name>
    <dbReference type="NCBI Taxonomy" id="2608793"/>
    <lineage>
        <taxon>Archaea</taxon>
        <taxon>Methanobacteriati</taxon>
        <taxon>Methanobacteriota</taxon>
        <taxon>Stenosarchaea group</taxon>
        <taxon>Methanomicrobia</taxon>
        <taxon>Methanosarcinales</taxon>
        <taxon>Methanosarcinales incertae sedis</taxon>
        <taxon>GOM Arc I cluster</taxon>
        <taxon>Candidatus Argoarchaeum</taxon>
    </lineage>
</organism>